<keyword evidence="3" id="KW-0813">Transport</keyword>
<organism evidence="11 12">
    <name type="scientific">Brachionus calyciflorus</name>
    <dbReference type="NCBI Taxonomy" id="104777"/>
    <lineage>
        <taxon>Eukaryota</taxon>
        <taxon>Metazoa</taxon>
        <taxon>Spiralia</taxon>
        <taxon>Gnathifera</taxon>
        <taxon>Rotifera</taxon>
        <taxon>Eurotatoria</taxon>
        <taxon>Monogononta</taxon>
        <taxon>Pseudotrocha</taxon>
        <taxon>Ploima</taxon>
        <taxon>Brachionidae</taxon>
        <taxon>Brachionus</taxon>
    </lineage>
</organism>
<sequence>MDSTSVESKNEPIIVEIDHGHSHDSHFKLTRVRALILMMTLNVTFFFVELVIGNITKSNSLVADSFHMLSDLASFIVALVSIKISQKTNTDRNTYGWVRAEILGSLINAVFLLALCFSIIIEAINRFFEPENLEQIDLILIVGGIGLLINILGLFIFGHLGGHHMHSHSKKNNKLKKEEDKSGAMNIRGVFLHVLADALGSIAIIISTLLIKFVPYNGGFNWKLYIDPFLSLFIAGLIIISTVPLLKESSLILLQTVPKDIDIEKIKNEIKKVDNVLGIHHFHIWTLNSDCYIGTIHVLVAEHADKSIFKLIKTVLHKHKIHSLTLQIEYEHLKNDYDNCLSKDCCKLQCCNKFLKLRKSTVQPC</sequence>
<feature type="domain" description="Cation efflux protein transmembrane" evidence="9">
    <location>
        <begin position="35"/>
        <end position="254"/>
    </location>
</feature>
<feature type="transmembrane region" description="Helical" evidence="8">
    <location>
        <begin position="136"/>
        <end position="161"/>
    </location>
</feature>
<evidence type="ECO:0000256" key="4">
    <source>
        <dbReference type="ARBA" id="ARBA00022692"/>
    </source>
</evidence>
<dbReference type="InterPro" id="IPR027469">
    <property type="entry name" value="Cation_efflux_TMD_sf"/>
</dbReference>
<dbReference type="PANTHER" id="PTHR45820:SF4">
    <property type="entry name" value="ZINC TRANSPORTER 63C, ISOFORM F"/>
    <property type="match status" value="1"/>
</dbReference>
<evidence type="ECO:0000313" key="12">
    <source>
        <dbReference type="Proteomes" id="UP000663879"/>
    </source>
</evidence>
<dbReference type="Pfam" id="PF01545">
    <property type="entry name" value="Cation_efflux"/>
    <property type="match status" value="1"/>
</dbReference>
<evidence type="ECO:0000259" key="10">
    <source>
        <dbReference type="Pfam" id="PF16916"/>
    </source>
</evidence>
<dbReference type="InterPro" id="IPR027470">
    <property type="entry name" value="Cation_efflux_CTD"/>
</dbReference>
<dbReference type="AlphaFoldDB" id="A0A813S5T7"/>
<gene>
    <name evidence="11" type="ORF">OXX778_LOCUS6143</name>
</gene>
<evidence type="ECO:0000256" key="3">
    <source>
        <dbReference type="ARBA" id="ARBA00022448"/>
    </source>
</evidence>
<feature type="transmembrane region" description="Helical" evidence="8">
    <location>
        <begin position="65"/>
        <end position="82"/>
    </location>
</feature>
<dbReference type="GO" id="GO:0016020">
    <property type="term" value="C:membrane"/>
    <property type="evidence" value="ECO:0007669"/>
    <property type="project" value="UniProtKB-SubCell"/>
</dbReference>
<evidence type="ECO:0000256" key="6">
    <source>
        <dbReference type="ARBA" id="ARBA00022989"/>
    </source>
</evidence>
<dbReference type="NCBIfam" id="TIGR01297">
    <property type="entry name" value="CDF"/>
    <property type="match status" value="1"/>
</dbReference>
<reference evidence="11" key="1">
    <citation type="submission" date="2021-02" db="EMBL/GenBank/DDBJ databases">
        <authorList>
            <person name="Nowell W R."/>
        </authorList>
    </citation>
    <scope>NUCLEOTIDE SEQUENCE</scope>
    <source>
        <strain evidence="11">Ploen Becks lab</strain>
    </source>
</reference>
<evidence type="ECO:0000256" key="7">
    <source>
        <dbReference type="ARBA" id="ARBA00023136"/>
    </source>
</evidence>
<proteinExistence type="inferred from homology"/>
<dbReference type="InterPro" id="IPR002524">
    <property type="entry name" value="Cation_efflux"/>
</dbReference>
<evidence type="ECO:0000256" key="2">
    <source>
        <dbReference type="ARBA" id="ARBA00008873"/>
    </source>
</evidence>
<keyword evidence="12" id="KW-1185">Reference proteome</keyword>
<name>A0A813S5T7_9BILA</name>
<comment type="similarity">
    <text evidence="2">Belongs to the cation diffusion facilitator (CDF) transporter (TC 2.A.4) family. SLC30A subfamily.</text>
</comment>
<dbReference type="InterPro" id="IPR058533">
    <property type="entry name" value="Cation_efflux_TM"/>
</dbReference>
<comment type="caution">
    <text evidence="11">The sequence shown here is derived from an EMBL/GenBank/DDBJ whole genome shotgun (WGS) entry which is preliminary data.</text>
</comment>
<evidence type="ECO:0000256" key="8">
    <source>
        <dbReference type="SAM" id="Phobius"/>
    </source>
</evidence>
<keyword evidence="5" id="KW-0862">Zinc</keyword>
<feature type="transmembrane region" description="Helical" evidence="8">
    <location>
        <begin position="190"/>
        <end position="213"/>
    </location>
</feature>
<keyword evidence="7 8" id="KW-0472">Membrane</keyword>
<evidence type="ECO:0000259" key="9">
    <source>
        <dbReference type="Pfam" id="PF01545"/>
    </source>
</evidence>
<feature type="transmembrane region" description="Helical" evidence="8">
    <location>
        <begin position="102"/>
        <end position="124"/>
    </location>
</feature>
<evidence type="ECO:0000256" key="1">
    <source>
        <dbReference type="ARBA" id="ARBA00004141"/>
    </source>
</evidence>
<feature type="domain" description="Cation efflux protein cytoplasmic" evidence="10">
    <location>
        <begin position="258"/>
        <end position="329"/>
    </location>
</feature>
<keyword evidence="4 8" id="KW-0812">Transmembrane</keyword>
<comment type="subcellular location">
    <subcellularLocation>
        <location evidence="1">Membrane</location>
        <topology evidence="1">Multi-pass membrane protein</topology>
    </subcellularLocation>
</comment>
<dbReference type="EMBL" id="CAJNOC010000710">
    <property type="protein sequence ID" value="CAF0794530.1"/>
    <property type="molecule type" value="Genomic_DNA"/>
</dbReference>
<dbReference type="Proteomes" id="UP000663879">
    <property type="component" value="Unassembled WGS sequence"/>
</dbReference>
<dbReference type="InterPro" id="IPR036837">
    <property type="entry name" value="Cation_efflux_CTD_sf"/>
</dbReference>
<keyword evidence="6 8" id="KW-1133">Transmembrane helix</keyword>
<evidence type="ECO:0000313" key="11">
    <source>
        <dbReference type="EMBL" id="CAF0794530.1"/>
    </source>
</evidence>
<dbReference type="SUPFAM" id="SSF161111">
    <property type="entry name" value="Cation efflux protein transmembrane domain-like"/>
    <property type="match status" value="1"/>
</dbReference>
<dbReference type="GO" id="GO:0006882">
    <property type="term" value="P:intracellular zinc ion homeostasis"/>
    <property type="evidence" value="ECO:0007669"/>
    <property type="project" value="TreeGrafter"/>
</dbReference>
<dbReference type="GO" id="GO:0005385">
    <property type="term" value="F:zinc ion transmembrane transporter activity"/>
    <property type="evidence" value="ECO:0007669"/>
    <property type="project" value="TreeGrafter"/>
</dbReference>
<feature type="transmembrane region" description="Helical" evidence="8">
    <location>
        <begin position="34"/>
        <end position="53"/>
    </location>
</feature>
<accession>A0A813S5T7</accession>
<dbReference type="Pfam" id="PF16916">
    <property type="entry name" value="ZT_dimer"/>
    <property type="match status" value="1"/>
</dbReference>
<feature type="transmembrane region" description="Helical" evidence="8">
    <location>
        <begin position="225"/>
        <end position="246"/>
    </location>
</feature>
<dbReference type="Gene3D" id="1.20.1510.10">
    <property type="entry name" value="Cation efflux protein transmembrane domain"/>
    <property type="match status" value="1"/>
</dbReference>
<protein>
    <submittedName>
        <fullName evidence="11">Uncharacterized protein</fullName>
    </submittedName>
</protein>
<dbReference type="PANTHER" id="PTHR45820">
    <property type="entry name" value="FI23527P1"/>
    <property type="match status" value="1"/>
</dbReference>
<evidence type="ECO:0000256" key="5">
    <source>
        <dbReference type="ARBA" id="ARBA00022833"/>
    </source>
</evidence>
<dbReference type="SUPFAM" id="SSF160240">
    <property type="entry name" value="Cation efflux protein cytoplasmic domain-like"/>
    <property type="match status" value="1"/>
</dbReference>
<dbReference type="OrthoDB" id="29444at2759"/>